<gene>
    <name evidence="2" type="ORF">Sspor_71900</name>
</gene>
<dbReference type="Gene3D" id="1.50.10.10">
    <property type="match status" value="1"/>
</dbReference>
<dbReference type="InterPro" id="IPR058053">
    <property type="entry name" value="RamC_C"/>
</dbReference>
<dbReference type="PANTHER" id="PTHR12736">
    <property type="entry name" value="LANC-LIKE PROTEIN"/>
    <property type="match status" value="1"/>
</dbReference>
<evidence type="ECO:0000313" key="3">
    <source>
        <dbReference type="Proteomes" id="UP000608522"/>
    </source>
</evidence>
<accession>A0ABQ3TMK2</accession>
<keyword evidence="3" id="KW-1185">Reference proteome</keyword>
<name>A0ABQ3TMK2_9ACTN</name>
<dbReference type="SMART" id="SM01260">
    <property type="entry name" value="LANC_like"/>
    <property type="match status" value="1"/>
</dbReference>
<dbReference type="InterPro" id="IPR007822">
    <property type="entry name" value="LANC-like"/>
</dbReference>
<feature type="compositionally biased region" description="Polar residues" evidence="1">
    <location>
        <begin position="1"/>
        <end position="11"/>
    </location>
</feature>
<feature type="region of interest" description="Disordered" evidence="1">
    <location>
        <begin position="1"/>
        <end position="20"/>
    </location>
</feature>
<evidence type="ECO:0000256" key="1">
    <source>
        <dbReference type="SAM" id="MobiDB-lite"/>
    </source>
</evidence>
<dbReference type="Pfam" id="PF05147">
    <property type="entry name" value="LANC_like"/>
    <property type="match status" value="1"/>
</dbReference>
<evidence type="ECO:0008006" key="4">
    <source>
        <dbReference type="Google" id="ProtNLM"/>
    </source>
</evidence>
<dbReference type="CDD" id="cd04791">
    <property type="entry name" value="LanC_SerThrkinase"/>
    <property type="match status" value="1"/>
</dbReference>
<dbReference type="PRINTS" id="PR01950">
    <property type="entry name" value="LANCSUPER"/>
</dbReference>
<dbReference type="RefSeq" id="WP_202202735.1">
    <property type="nucleotide sequence ID" value="NZ_BAAATO010000018.1"/>
</dbReference>
<dbReference type="EMBL" id="BNED01000005">
    <property type="protein sequence ID" value="GHI81629.1"/>
    <property type="molecule type" value="Genomic_DNA"/>
</dbReference>
<reference evidence="3" key="1">
    <citation type="submission" date="2023-07" db="EMBL/GenBank/DDBJ databases">
        <title>Whole genome shotgun sequence of Streptomyces spororaveus NBRC 15456.</title>
        <authorList>
            <person name="Komaki H."/>
            <person name="Tamura T."/>
        </authorList>
    </citation>
    <scope>NUCLEOTIDE SEQUENCE [LARGE SCALE GENOMIC DNA]</scope>
    <source>
        <strain evidence="3">NBRC 15456</strain>
    </source>
</reference>
<organism evidence="2 3">
    <name type="scientific">Streptomyces spororaveus</name>
    <dbReference type="NCBI Taxonomy" id="284039"/>
    <lineage>
        <taxon>Bacteria</taxon>
        <taxon>Bacillati</taxon>
        <taxon>Actinomycetota</taxon>
        <taxon>Actinomycetes</taxon>
        <taxon>Kitasatosporales</taxon>
        <taxon>Streptomycetaceae</taxon>
        <taxon>Streptomyces</taxon>
    </lineage>
</organism>
<evidence type="ECO:0000313" key="2">
    <source>
        <dbReference type="EMBL" id="GHI81629.1"/>
    </source>
</evidence>
<dbReference type="InterPro" id="IPR012341">
    <property type="entry name" value="6hp_glycosidase-like_sf"/>
</dbReference>
<comment type="caution">
    <text evidence="2">The sequence shown here is derived from an EMBL/GenBank/DDBJ whole genome shotgun (WGS) entry which is preliminary data.</text>
</comment>
<dbReference type="PANTHER" id="PTHR12736:SF21">
    <property type="entry name" value="LANC-LIKE PROTEIN 2"/>
    <property type="match status" value="1"/>
</dbReference>
<proteinExistence type="predicted"/>
<sequence length="397" mass="43362">MQPLTNDTLTAGGSPPAHPDAEVRRTLGGIADTLLRTHNVRRTDRLWPADYTVFTTNPLSVAYGACGPALLLRSAAGAQGSGAAALPAEVASWMLSRPLGTDTYPPGLYVGLAGIAWAFHDLGWEDRGEAVMAMLHTSPLLYDEPGMLLGIAGWGLASLRFHARTGKQVYLDRAVQAGDELLRTARQEGDTCYWPSARDASVHYGYGHGASGIALFLLHLHLVTGDARFRSYAVRALEFDLAHASESGLGLQWQRVRDDPVVYPYWIHGGAGVGSVLVRFRDLLGIERYGDLARRVADDTFVKYTYSPGLFEGMAGIGEFMLDMYSSTGERAYRDRARDIAGTILWFRVENEDGIAFPGRWLNRIAHDYATGSAGIGMFLSRLVTPGRRAFVDLDRP</sequence>
<dbReference type="SUPFAM" id="SSF158745">
    <property type="entry name" value="LanC-like"/>
    <property type="match status" value="1"/>
</dbReference>
<dbReference type="Proteomes" id="UP000608522">
    <property type="component" value="Unassembled WGS sequence"/>
</dbReference>
<protein>
    <recommendedName>
        <fullName evidence="4">Lanthionine synthetase-like protein</fullName>
    </recommendedName>
</protein>